<comment type="caution">
    <text evidence="1">The sequence shown here is derived from an EMBL/GenBank/DDBJ whole genome shotgun (WGS) entry which is preliminary data.</text>
</comment>
<evidence type="ECO:0000313" key="2">
    <source>
        <dbReference type="Proteomes" id="UP001363010"/>
    </source>
</evidence>
<organism evidence="1 2">
    <name type="scientific">Variovorax humicola</name>
    <dbReference type="NCBI Taxonomy" id="1769758"/>
    <lineage>
        <taxon>Bacteria</taxon>
        <taxon>Pseudomonadati</taxon>
        <taxon>Pseudomonadota</taxon>
        <taxon>Betaproteobacteria</taxon>
        <taxon>Burkholderiales</taxon>
        <taxon>Comamonadaceae</taxon>
        <taxon>Variovorax</taxon>
    </lineage>
</organism>
<dbReference type="InterPro" id="IPR012441">
    <property type="entry name" value="DUF1643"/>
</dbReference>
<dbReference type="Proteomes" id="UP001363010">
    <property type="component" value="Unassembled WGS sequence"/>
</dbReference>
<sequence length="180" mass="20371">MLYDIYSNDENDQWRYLLGRAGRCTLVTVGLNPSTATQERTDPTMARVNEAAKRNGFDGFLMTNLYPLRATDYRTLPTKVNRVAFERNLDAIEEAVAQHERETIWAAWGSPVVHHSYFLRARNQLVDRLERHQPQRVRFGELTSLAIPGMRAGWTMAGPSRPATLLGDGATPSRSLPLGW</sequence>
<proteinExistence type="predicted"/>
<gene>
    <name evidence="1" type="ORF">WKW80_00885</name>
</gene>
<reference evidence="1 2" key="1">
    <citation type="submission" date="2024-03" db="EMBL/GenBank/DDBJ databases">
        <title>Novel species of the genus Variovorax.</title>
        <authorList>
            <person name="Liu Q."/>
            <person name="Xin Y.-H."/>
        </authorList>
    </citation>
    <scope>NUCLEOTIDE SEQUENCE [LARGE SCALE GENOMIC DNA]</scope>
    <source>
        <strain evidence="1 2">KACC 18501</strain>
    </source>
</reference>
<evidence type="ECO:0000313" key="1">
    <source>
        <dbReference type="EMBL" id="MEJ8820587.1"/>
    </source>
</evidence>
<keyword evidence="2" id="KW-1185">Reference proteome</keyword>
<dbReference type="EMBL" id="JBBKZV010000001">
    <property type="protein sequence ID" value="MEJ8820587.1"/>
    <property type="molecule type" value="Genomic_DNA"/>
</dbReference>
<name>A0ABU8VS92_9BURK</name>
<dbReference type="RefSeq" id="WP_340361645.1">
    <property type="nucleotide sequence ID" value="NZ_JBBKZV010000001.1"/>
</dbReference>
<accession>A0ABU8VS92</accession>
<protein>
    <submittedName>
        <fullName evidence="1">DUF1643 domain-containing protein</fullName>
    </submittedName>
</protein>
<dbReference type="Pfam" id="PF07799">
    <property type="entry name" value="DUF1643"/>
    <property type="match status" value="1"/>
</dbReference>